<protein>
    <submittedName>
        <fullName evidence="1">Plant myosin MYS1 family protein</fullName>
    </submittedName>
</protein>
<sequence length="26" mass="3013">MVVCLVHWMNCDRLKLSILLCFSNSS</sequence>
<evidence type="ECO:0000313" key="1">
    <source>
        <dbReference type="EMBL" id="MBX31992.1"/>
    </source>
</evidence>
<accession>A0A2P2MP72</accession>
<reference evidence="1" key="1">
    <citation type="submission" date="2018-02" db="EMBL/GenBank/DDBJ databases">
        <title>Rhizophora mucronata_Transcriptome.</title>
        <authorList>
            <person name="Meera S.P."/>
            <person name="Sreeshan A."/>
            <person name="Augustine A."/>
        </authorList>
    </citation>
    <scope>NUCLEOTIDE SEQUENCE</scope>
    <source>
        <tissue evidence="1">Leaf</tissue>
    </source>
</reference>
<organism evidence="1">
    <name type="scientific">Rhizophora mucronata</name>
    <name type="common">Asiatic mangrove</name>
    <dbReference type="NCBI Taxonomy" id="61149"/>
    <lineage>
        <taxon>Eukaryota</taxon>
        <taxon>Viridiplantae</taxon>
        <taxon>Streptophyta</taxon>
        <taxon>Embryophyta</taxon>
        <taxon>Tracheophyta</taxon>
        <taxon>Spermatophyta</taxon>
        <taxon>Magnoliopsida</taxon>
        <taxon>eudicotyledons</taxon>
        <taxon>Gunneridae</taxon>
        <taxon>Pentapetalae</taxon>
        <taxon>rosids</taxon>
        <taxon>fabids</taxon>
        <taxon>Malpighiales</taxon>
        <taxon>Rhizophoraceae</taxon>
        <taxon>Rhizophora</taxon>
    </lineage>
</organism>
<proteinExistence type="predicted"/>
<name>A0A2P2MP72_RHIMU</name>
<dbReference type="EMBL" id="GGEC01051508">
    <property type="protein sequence ID" value="MBX31992.1"/>
    <property type="molecule type" value="Transcribed_RNA"/>
</dbReference>
<dbReference type="AlphaFoldDB" id="A0A2P2MP72"/>